<dbReference type="CDD" id="cd00761">
    <property type="entry name" value="Glyco_tranf_GTA_type"/>
    <property type="match status" value="1"/>
</dbReference>
<sequence length="293" mass="34931">MKNEPLVTVAIATYNRPETLKYAVESVLWQTYENFELWVIGDKCTDNTEEVLQPYLKDPRVNWYNLPKNSGYQSRPNNEAIRRGSGKYISYLNHDDIWLPNHLSDCVNHIENSNADIVFAIIEWIYSFKLSEPDIPILPTMPRLPETIAVVHKREVINKIGYWKDFYETYEDPRVDFFRSAYRQNLRFEIVPSLTSLKFLWDEENYHDKGPQELYFKKIKEDPAFINRELSGMLIRAHEELGKPITLSRFQLQIFDKIREIMVRLNMAPARLKFWRRKGSQIEIWRKQHQLDG</sequence>
<accession>L8JYT9</accession>
<dbReference type="OrthoDB" id="597270at2"/>
<proteinExistence type="predicted"/>
<dbReference type="SUPFAM" id="SSF53448">
    <property type="entry name" value="Nucleotide-diphospho-sugar transferases"/>
    <property type="match status" value="1"/>
</dbReference>
<dbReference type="Gene3D" id="3.90.550.10">
    <property type="entry name" value="Spore Coat Polysaccharide Biosynthesis Protein SpsA, Chain A"/>
    <property type="match status" value="1"/>
</dbReference>
<keyword evidence="3" id="KW-1185">Reference proteome</keyword>
<dbReference type="PANTHER" id="PTHR22916:SF3">
    <property type="entry name" value="UDP-GLCNAC:BETAGAL BETA-1,3-N-ACETYLGLUCOSAMINYLTRANSFERASE-LIKE PROTEIN 1"/>
    <property type="match status" value="1"/>
</dbReference>
<dbReference type="Proteomes" id="UP000011135">
    <property type="component" value="Unassembled WGS sequence"/>
</dbReference>
<protein>
    <submittedName>
        <fullName evidence="2">Glycosyl transferase</fullName>
    </submittedName>
</protein>
<name>L8JYT9_9BACT</name>
<evidence type="ECO:0000259" key="1">
    <source>
        <dbReference type="Pfam" id="PF00535"/>
    </source>
</evidence>
<gene>
    <name evidence="2" type="ORF">C900_00760</name>
</gene>
<dbReference type="eggNOG" id="COG0463">
    <property type="taxonomic scope" value="Bacteria"/>
</dbReference>
<dbReference type="STRING" id="1237149.C900_00760"/>
<evidence type="ECO:0000313" key="3">
    <source>
        <dbReference type="Proteomes" id="UP000011135"/>
    </source>
</evidence>
<dbReference type="InterPro" id="IPR029044">
    <property type="entry name" value="Nucleotide-diphossugar_trans"/>
</dbReference>
<dbReference type="EMBL" id="AMZN01000014">
    <property type="protein sequence ID" value="ELR72799.1"/>
    <property type="molecule type" value="Genomic_DNA"/>
</dbReference>
<dbReference type="GO" id="GO:0016758">
    <property type="term" value="F:hexosyltransferase activity"/>
    <property type="evidence" value="ECO:0007669"/>
    <property type="project" value="UniProtKB-ARBA"/>
</dbReference>
<dbReference type="Pfam" id="PF00535">
    <property type="entry name" value="Glycos_transf_2"/>
    <property type="match status" value="1"/>
</dbReference>
<keyword evidence="2" id="KW-0808">Transferase</keyword>
<dbReference type="PANTHER" id="PTHR22916">
    <property type="entry name" value="GLYCOSYLTRANSFERASE"/>
    <property type="match status" value="1"/>
</dbReference>
<evidence type="ECO:0000313" key="2">
    <source>
        <dbReference type="EMBL" id="ELR72799.1"/>
    </source>
</evidence>
<dbReference type="InterPro" id="IPR001173">
    <property type="entry name" value="Glyco_trans_2-like"/>
</dbReference>
<organism evidence="2 3">
    <name type="scientific">Fulvivirga imtechensis AK7</name>
    <dbReference type="NCBI Taxonomy" id="1237149"/>
    <lineage>
        <taxon>Bacteria</taxon>
        <taxon>Pseudomonadati</taxon>
        <taxon>Bacteroidota</taxon>
        <taxon>Cytophagia</taxon>
        <taxon>Cytophagales</taxon>
        <taxon>Fulvivirgaceae</taxon>
        <taxon>Fulvivirga</taxon>
    </lineage>
</organism>
<comment type="caution">
    <text evidence="2">The sequence shown here is derived from an EMBL/GenBank/DDBJ whole genome shotgun (WGS) entry which is preliminary data.</text>
</comment>
<dbReference type="AlphaFoldDB" id="L8JYT9"/>
<dbReference type="RefSeq" id="WP_009578459.1">
    <property type="nucleotide sequence ID" value="NZ_AMZN01000014.1"/>
</dbReference>
<reference evidence="2 3" key="1">
    <citation type="submission" date="2012-12" db="EMBL/GenBank/DDBJ databases">
        <title>Genome assembly of Fulvivirga imtechensis AK7.</title>
        <authorList>
            <person name="Nupur N."/>
            <person name="Khatri I."/>
            <person name="Kumar R."/>
            <person name="Subramanian S."/>
            <person name="Pinnaka A."/>
        </authorList>
    </citation>
    <scope>NUCLEOTIDE SEQUENCE [LARGE SCALE GENOMIC DNA]</scope>
    <source>
        <strain evidence="2 3">AK7</strain>
    </source>
</reference>
<feature type="domain" description="Glycosyltransferase 2-like" evidence="1">
    <location>
        <begin position="8"/>
        <end position="125"/>
    </location>
</feature>